<organism evidence="2 3">
    <name type="scientific">Paenibacillus soyae</name>
    <dbReference type="NCBI Taxonomy" id="2969249"/>
    <lineage>
        <taxon>Bacteria</taxon>
        <taxon>Bacillati</taxon>
        <taxon>Bacillota</taxon>
        <taxon>Bacilli</taxon>
        <taxon>Bacillales</taxon>
        <taxon>Paenibacillaceae</taxon>
        <taxon>Paenibacillus</taxon>
    </lineage>
</organism>
<reference evidence="2" key="1">
    <citation type="submission" date="2022-08" db="EMBL/GenBank/DDBJ databases">
        <title>The genomic sequence of strain Paenibacillus sp. SCIV0701.</title>
        <authorList>
            <person name="Zhao H."/>
        </authorList>
    </citation>
    <scope>NUCLEOTIDE SEQUENCE</scope>
    <source>
        <strain evidence="2">SCIV0701</strain>
    </source>
</reference>
<proteinExistence type="predicted"/>
<keyword evidence="3" id="KW-1185">Reference proteome</keyword>
<gene>
    <name evidence="2" type="ORF">NQZ67_10780</name>
</gene>
<evidence type="ECO:0000313" key="3">
    <source>
        <dbReference type="Proteomes" id="UP001141950"/>
    </source>
</evidence>
<sequence>MNKQQGNKQQTYIFQVEIMVEDEHHSTALEQLIQGLNRGGWADYRISSGMQLGKLMAQRRAQSSGTPTPVPVSPEKEKTSPNPESAAETGHPGLEEIRAFMKNNSLIRLIVNRGLGVKLNIPCRIINIDENANVMTVYHVDEKQVYSFRLNEIEDFIG</sequence>
<dbReference type="AlphaFoldDB" id="A0A9X2SB33"/>
<dbReference type="RefSeq" id="WP_257445341.1">
    <property type="nucleotide sequence ID" value="NZ_JANIPJ010000006.1"/>
</dbReference>
<accession>A0A9X2SB33</accession>
<dbReference type="EMBL" id="JANIPJ010000006">
    <property type="protein sequence ID" value="MCR2804367.1"/>
    <property type="molecule type" value="Genomic_DNA"/>
</dbReference>
<feature type="region of interest" description="Disordered" evidence="1">
    <location>
        <begin position="55"/>
        <end position="90"/>
    </location>
</feature>
<evidence type="ECO:0000256" key="1">
    <source>
        <dbReference type="SAM" id="MobiDB-lite"/>
    </source>
</evidence>
<evidence type="ECO:0000313" key="2">
    <source>
        <dbReference type="EMBL" id="MCR2804367.1"/>
    </source>
</evidence>
<name>A0A9X2SB33_9BACL</name>
<dbReference type="Proteomes" id="UP001141950">
    <property type="component" value="Unassembled WGS sequence"/>
</dbReference>
<comment type="caution">
    <text evidence="2">The sequence shown here is derived from an EMBL/GenBank/DDBJ whole genome shotgun (WGS) entry which is preliminary data.</text>
</comment>
<protein>
    <submittedName>
        <fullName evidence="2">Uncharacterized protein</fullName>
    </submittedName>
</protein>